<dbReference type="Pfam" id="PF01916">
    <property type="entry name" value="DS"/>
    <property type="match status" value="1"/>
</dbReference>
<evidence type="ECO:0000313" key="6">
    <source>
        <dbReference type="Proteomes" id="UP001177003"/>
    </source>
</evidence>
<dbReference type="PANTHER" id="PTHR11703">
    <property type="entry name" value="DEOXYHYPUSINE SYNTHASE"/>
    <property type="match status" value="1"/>
</dbReference>
<organism evidence="5 6">
    <name type="scientific">Lactuca saligna</name>
    <name type="common">Willowleaf lettuce</name>
    <dbReference type="NCBI Taxonomy" id="75948"/>
    <lineage>
        <taxon>Eukaryota</taxon>
        <taxon>Viridiplantae</taxon>
        <taxon>Streptophyta</taxon>
        <taxon>Embryophyta</taxon>
        <taxon>Tracheophyta</taxon>
        <taxon>Spermatophyta</taxon>
        <taxon>Magnoliopsida</taxon>
        <taxon>eudicotyledons</taxon>
        <taxon>Gunneridae</taxon>
        <taxon>Pentapetalae</taxon>
        <taxon>asterids</taxon>
        <taxon>campanulids</taxon>
        <taxon>Asterales</taxon>
        <taxon>Asteraceae</taxon>
        <taxon>Cichorioideae</taxon>
        <taxon>Cichorieae</taxon>
        <taxon>Lactucinae</taxon>
        <taxon>Lactuca</taxon>
    </lineage>
</organism>
<dbReference type="Proteomes" id="UP001177003">
    <property type="component" value="Chromosome 0"/>
</dbReference>
<sequence>MGEVVKESKMIEDVRSAVFKHSESLEGSCAKIQGYDFNDGINYTQILKSLLSTGFQASNFGDAIEIVNEMLDWRLSHEKVTEDCSEEESNPAYRESVKCKIFLGLTSNLISSGVRDIIRYLAQHHMVDVIVTTAGGIEEDLIKCLADTYRGEFSLPGAALRAKGLNRTGNLLVPNDNYCKFEDWIIPILDQMLQEQNTKHVLWTPSKVISRLGKEINDESSYLYWAYKNNIPVFCPALTDGSLGDMLYFHSFRKPGLVIDIVQDVVAMDSEAVNANPRKTGMILLGGGLPKHHICNANMMRNGADYAVYINTAQEFDGSDSGARPDEAVSWGKIRVSAKSVKVHCDATIAFPLLVAETFAEKKHRNQVPDKC</sequence>
<dbReference type="SUPFAM" id="SSF52467">
    <property type="entry name" value="DHS-like NAD/FAD-binding domain"/>
    <property type="match status" value="1"/>
</dbReference>
<comment type="cofactor">
    <cofactor evidence="1">
        <name>NAD(+)</name>
        <dbReference type="ChEBI" id="CHEBI:57540"/>
    </cofactor>
</comment>
<dbReference type="GO" id="GO:0034038">
    <property type="term" value="F:deoxyhypusine synthase activity"/>
    <property type="evidence" value="ECO:0007669"/>
    <property type="project" value="TreeGrafter"/>
</dbReference>
<accession>A0AA35VAP8</accession>
<evidence type="ECO:0008006" key="7">
    <source>
        <dbReference type="Google" id="ProtNLM"/>
    </source>
</evidence>
<keyword evidence="4" id="KW-0520">NAD</keyword>
<dbReference type="EMBL" id="OX465086">
    <property type="protein sequence ID" value="CAI9259237.1"/>
    <property type="molecule type" value="Genomic_DNA"/>
</dbReference>
<dbReference type="NCBIfam" id="TIGR00321">
    <property type="entry name" value="dhys"/>
    <property type="match status" value="1"/>
</dbReference>
<proteinExistence type="inferred from homology"/>
<dbReference type="Gene3D" id="3.40.910.10">
    <property type="entry name" value="Deoxyhypusine synthase"/>
    <property type="match status" value="1"/>
</dbReference>
<evidence type="ECO:0000256" key="4">
    <source>
        <dbReference type="ARBA" id="ARBA00023027"/>
    </source>
</evidence>
<dbReference type="GO" id="GO:0005737">
    <property type="term" value="C:cytoplasm"/>
    <property type="evidence" value="ECO:0007669"/>
    <property type="project" value="TreeGrafter"/>
</dbReference>
<comment type="similarity">
    <text evidence="2">Belongs to the deoxyhypusine synthase family.</text>
</comment>
<dbReference type="FunFam" id="3.40.910.10:FF:000002">
    <property type="entry name" value="Deoxyhypusine synthase"/>
    <property type="match status" value="1"/>
</dbReference>
<name>A0AA35VAP8_LACSI</name>
<keyword evidence="3" id="KW-0808">Transferase</keyword>
<reference evidence="5" key="1">
    <citation type="submission" date="2023-04" db="EMBL/GenBank/DDBJ databases">
        <authorList>
            <person name="Vijverberg K."/>
            <person name="Xiong W."/>
            <person name="Schranz E."/>
        </authorList>
    </citation>
    <scope>NUCLEOTIDE SEQUENCE</scope>
</reference>
<dbReference type="PANTHER" id="PTHR11703:SF0">
    <property type="entry name" value="DEOXYHYPUSINE SYNTHASE"/>
    <property type="match status" value="1"/>
</dbReference>
<gene>
    <name evidence="5" type="ORF">LSALG_LOCUS145</name>
</gene>
<protein>
    <recommendedName>
        <fullName evidence="7">Deoxyhypusine synthase</fullName>
    </recommendedName>
</protein>
<evidence type="ECO:0000256" key="3">
    <source>
        <dbReference type="ARBA" id="ARBA00022679"/>
    </source>
</evidence>
<dbReference type="InterPro" id="IPR036982">
    <property type="entry name" value="Deoxyhypusine_synthase_sf"/>
</dbReference>
<dbReference type="AlphaFoldDB" id="A0AA35VAP8"/>
<dbReference type="InterPro" id="IPR029035">
    <property type="entry name" value="DHS-like_NAD/FAD-binding_dom"/>
</dbReference>
<evidence type="ECO:0000256" key="1">
    <source>
        <dbReference type="ARBA" id="ARBA00001911"/>
    </source>
</evidence>
<dbReference type="InterPro" id="IPR002773">
    <property type="entry name" value="Deoxyhypusine_synthase"/>
</dbReference>
<evidence type="ECO:0000313" key="5">
    <source>
        <dbReference type="EMBL" id="CAI9259237.1"/>
    </source>
</evidence>
<keyword evidence="6" id="KW-1185">Reference proteome</keyword>
<evidence type="ECO:0000256" key="2">
    <source>
        <dbReference type="ARBA" id="ARBA00009892"/>
    </source>
</evidence>